<feature type="domain" description="G-protein coupled receptors family 1 profile" evidence="14">
    <location>
        <begin position="93"/>
        <end position="352"/>
    </location>
</feature>
<keyword evidence="13" id="KW-0732">Signal</keyword>
<dbReference type="PRINTS" id="PR00657">
    <property type="entry name" value="CCCHEMOKINER"/>
</dbReference>
<dbReference type="AlphaFoldDB" id="A0A6G1Q9E7"/>
<keyword evidence="7 10" id="KW-0675">Receptor</keyword>
<dbReference type="InterPro" id="IPR005383">
    <property type="entry name" value="ACKR4"/>
</dbReference>
<feature type="transmembrane region" description="Helical" evidence="12">
    <location>
        <begin position="115"/>
        <end position="134"/>
    </location>
</feature>
<evidence type="ECO:0000256" key="5">
    <source>
        <dbReference type="ARBA" id="ARBA00023040"/>
    </source>
</evidence>
<feature type="signal peptide" evidence="13">
    <location>
        <begin position="1"/>
        <end position="26"/>
    </location>
</feature>
<name>A0A6G1Q9E7_CHAAH</name>
<feature type="transmembrane region" description="Helical" evidence="12">
    <location>
        <begin position="196"/>
        <end position="213"/>
    </location>
</feature>
<reference evidence="16" key="2">
    <citation type="submission" date="2019-02" db="EMBL/GenBank/DDBJ databases">
        <title>Opniocepnalus argus Var Kimnra genome.</title>
        <authorList>
            <person name="Zhou C."/>
            <person name="Xiao S."/>
        </authorList>
    </citation>
    <scope>NUCLEOTIDE SEQUENCE [LARGE SCALE GENOMIC DNA]</scope>
</reference>
<protein>
    <submittedName>
        <fullName evidence="15">Atypical chemokine receptor 4 C-C chemokine receptor type 11</fullName>
    </submittedName>
</protein>
<dbReference type="PROSITE" id="PS50262">
    <property type="entry name" value="G_PROTEIN_RECEP_F1_2"/>
    <property type="match status" value="1"/>
</dbReference>
<evidence type="ECO:0000313" key="15">
    <source>
        <dbReference type="EMBL" id="KAF3698786.1"/>
    </source>
</evidence>
<keyword evidence="3 10" id="KW-0812">Transmembrane</keyword>
<evidence type="ECO:0000256" key="2">
    <source>
        <dbReference type="ARBA" id="ARBA00022475"/>
    </source>
</evidence>
<dbReference type="EMBL" id="CM015725">
    <property type="protein sequence ID" value="KAF3698786.1"/>
    <property type="molecule type" value="Genomic_DNA"/>
</dbReference>
<evidence type="ECO:0000256" key="10">
    <source>
        <dbReference type="RuleBase" id="RU000688"/>
    </source>
</evidence>
<evidence type="ECO:0000256" key="9">
    <source>
        <dbReference type="ARBA" id="ARBA00023224"/>
    </source>
</evidence>
<comment type="subcellular location">
    <subcellularLocation>
        <location evidence="1">Cell membrane</location>
        <topology evidence="1">Multi-pass membrane protein</topology>
    </subcellularLocation>
</comment>
<keyword evidence="8" id="KW-0325">Glycoprotein</keyword>
<reference evidence="15 16" key="1">
    <citation type="submission" date="2019-02" db="EMBL/GenBank/DDBJ databases">
        <title>Opniocepnalus argus genome.</title>
        <authorList>
            <person name="Zhou C."/>
            <person name="Xiao S."/>
        </authorList>
    </citation>
    <scope>NUCLEOTIDE SEQUENCE [LARGE SCALE GENOMIC DNA]</scope>
    <source>
        <strain evidence="15">OARG1902GOOAL</strain>
        <tissue evidence="15">Muscle</tissue>
    </source>
</reference>
<dbReference type="InterPro" id="IPR000355">
    <property type="entry name" value="Chemokine_rcpt"/>
</dbReference>
<feature type="chain" id="PRO_5026069492" evidence="13">
    <location>
        <begin position="27"/>
        <end position="402"/>
    </location>
</feature>
<feature type="region of interest" description="Disordered" evidence="11">
    <location>
        <begin position="381"/>
        <end position="402"/>
    </location>
</feature>
<feature type="compositionally biased region" description="Polar residues" evidence="11">
    <location>
        <begin position="386"/>
        <end position="402"/>
    </location>
</feature>
<feature type="compositionally biased region" description="Basic and acidic residues" evidence="11">
    <location>
        <begin position="38"/>
        <end position="48"/>
    </location>
</feature>
<feature type="transmembrane region" description="Helical" evidence="12">
    <location>
        <begin position="287"/>
        <end position="305"/>
    </location>
</feature>
<dbReference type="InterPro" id="IPR000276">
    <property type="entry name" value="GPCR_Rhodpsn"/>
</dbReference>
<dbReference type="InterPro" id="IPR050119">
    <property type="entry name" value="CCR1-9-like"/>
</dbReference>
<feature type="region of interest" description="Disordered" evidence="11">
    <location>
        <begin position="29"/>
        <end position="52"/>
    </location>
</feature>
<accession>A0A6G1Q9E7</accession>
<feature type="transmembrane region" description="Helical" evidence="12">
    <location>
        <begin position="154"/>
        <end position="175"/>
    </location>
</feature>
<dbReference type="PROSITE" id="PS00237">
    <property type="entry name" value="G_PROTEIN_RECEP_F1_1"/>
    <property type="match status" value="1"/>
</dbReference>
<evidence type="ECO:0000259" key="14">
    <source>
        <dbReference type="PROSITE" id="PS50262"/>
    </source>
</evidence>
<keyword evidence="2" id="KW-1003">Cell membrane</keyword>
<proteinExistence type="inferred from homology"/>
<keyword evidence="5 10" id="KW-0297">G-protein coupled receptor</keyword>
<evidence type="ECO:0000313" key="16">
    <source>
        <dbReference type="Proteomes" id="UP000503349"/>
    </source>
</evidence>
<evidence type="ECO:0000256" key="7">
    <source>
        <dbReference type="ARBA" id="ARBA00023170"/>
    </source>
</evidence>
<dbReference type="Pfam" id="PF00001">
    <property type="entry name" value="7tm_1"/>
    <property type="match status" value="1"/>
</dbReference>
<dbReference type="PANTHER" id="PTHR10489">
    <property type="entry name" value="CELL ADHESION MOLECULE"/>
    <property type="match status" value="1"/>
</dbReference>
<organism evidence="15 16">
    <name type="scientific">Channa argus</name>
    <name type="common">Northern snakehead</name>
    <name type="synonym">Ophicephalus argus</name>
    <dbReference type="NCBI Taxonomy" id="215402"/>
    <lineage>
        <taxon>Eukaryota</taxon>
        <taxon>Metazoa</taxon>
        <taxon>Chordata</taxon>
        <taxon>Craniata</taxon>
        <taxon>Vertebrata</taxon>
        <taxon>Euteleostomi</taxon>
        <taxon>Actinopterygii</taxon>
        <taxon>Neopterygii</taxon>
        <taxon>Teleostei</taxon>
        <taxon>Neoteleostei</taxon>
        <taxon>Acanthomorphata</taxon>
        <taxon>Anabantaria</taxon>
        <taxon>Anabantiformes</taxon>
        <taxon>Channoidei</taxon>
        <taxon>Channidae</taxon>
        <taxon>Channa</taxon>
    </lineage>
</organism>
<evidence type="ECO:0000256" key="1">
    <source>
        <dbReference type="ARBA" id="ARBA00004651"/>
    </source>
</evidence>
<keyword evidence="4 12" id="KW-1133">Transmembrane helix</keyword>
<evidence type="ECO:0000256" key="4">
    <source>
        <dbReference type="ARBA" id="ARBA00022989"/>
    </source>
</evidence>
<evidence type="ECO:0000256" key="3">
    <source>
        <dbReference type="ARBA" id="ARBA00022692"/>
    </source>
</evidence>
<dbReference type="GO" id="GO:0019957">
    <property type="term" value="F:C-C chemokine binding"/>
    <property type="evidence" value="ECO:0007669"/>
    <property type="project" value="TreeGrafter"/>
</dbReference>
<dbReference type="GO" id="GO:0009897">
    <property type="term" value="C:external side of plasma membrane"/>
    <property type="evidence" value="ECO:0007669"/>
    <property type="project" value="TreeGrafter"/>
</dbReference>
<dbReference type="PRINTS" id="PR00237">
    <property type="entry name" value="GPCRRHODOPSN"/>
</dbReference>
<dbReference type="Proteomes" id="UP000503349">
    <property type="component" value="Chromosome 14"/>
</dbReference>
<dbReference type="GO" id="GO:0016493">
    <property type="term" value="F:C-C chemokine receptor activity"/>
    <property type="evidence" value="ECO:0007669"/>
    <property type="project" value="TreeGrafter"/>
</dbReference>
<keyword evidence="9 10" id="KW-0807">Transducer</keyword>
<keyword evidence="6 12" id="KW-0472">Membrane</keyword>
<dbReference type="GO" id="GO:0007204">
    <property type="term" value="P:positive regulation of cytosolic calcium ion concentration"/>
    <property type="evidence" value="ECO:0007669"/>
    <property type="project" value="TreeGrafter"/>
</dbReference>
<dbReference type="GO" id="GO:0005044">
    <property type="term" value="F:scavenger receptor activity"/>
    <property type="evidence" value="ECO:0007669"/>
    <property type="project" value="InterPro"/>
</dbReference>
<keyword evidence="16" id="KW-1185">Reference proteome</keyword>
<dbReference type="FunFam" id="1.20.1070.10:FF:000035">
    <property type="entry name" value="C-C chemokine receptor type 6"/>
    <property type="match status" value="1"/>
</dbReference>
<feature type="transmembrane region" description="Helical" evidence="12">
    <location>
        <begin position="81"/>
        <end position="103"/>
    </location>
</feature>
<dbReference type="GO" id="GO:0060326">
    <property type="term" value="P:cell chemotaxis"/>
    <property type="evidence" value="ECO:0007669"/>
    <property type="project" value="TreeGrafter"/>
</dbReference>
<evidence type="ECO:0000256" key="6">
    <source>
        <dbReference type="ARBA" id="ARBA00023136"/>
    </source>
</evidence>
<comment type="similarity">
    <text evidence="10">Belongs to the G-protein coupled receptor 1 family.</text>
</comment>
<dbReference type="PRINTS" id="PR01558">
    <property type="entry name" value="CHEMOKINER11"/>
</dbReference>
<dbReference type="PANTHER" id="PTHR10489:SF910">
    <property type="entry name" value="ATYPICAL CHEMOKINE RECEPTOR 4"/>
    <property type="match status" value="1"/>
</dbReference>
<dbReference type="InterPro" id="IPR017452">
    <property type="entry name" value="GPCR_Rhodpsn_7TM"/>
</dbReference>
<dbReference type="Gene3D" id="1.20.1070.10">
    <property type="entry name" value="Rhodopsin 7-helix transmembrane proteins"/>
    <property type="match status" value="1"/>
</dbReference>
<dbReference type="GO" id="GO:0019722">
    <property type="term" value="P:calcium-mediated signaling"/>
    <property type="evidence" value="ECO:0007669"/>
    <property type="project" value="TreeGrafter"/>
</dbReference>
<evidence type="ECO:0000256" key="13">
    <source>
        <dbReference type="SAM" id="SignalP"/>
    </source>
</evidence>
<evidence type="ECO:0000256" key="11">
    <source>
        <dbReference type="SAM" id="MobiDB-lite"/>
    </source>
</evidence>
<feature type="transmembrane region" description="Helical" evidence="12">
    <location>
        <begin position="244"/>
        <end position="266"/>
    </location>
</feature>
<evidence type="ECO:0000256" key="12">
    <source>
        <dbReference type="SAM" id="Phobius"/>
    </source>
</evidence>
<dbReference type="SUPFAM" id="SSF81321">
    <property type="entry name" value="Family A G protein-coupled receptor-like"/>
    <property type="match status" value="1"/>
</dbReference>
<dbReference type="GO" id="GO:0006955">
    <property type="term" value="P:immune response"/>
    <property type="evidence" value="ECO:0007669"/>
    <property type="project" value="TreeGrafter"/>
</dbReference>
<sequence>MDKRFVLCLLCVQVFLLVTAFPEAAALPPGDDQQQKYVNEKSQRDGKMKGNRRGYNFSYEDYPTLCEKDDIRSFAAVFLPIMYTVCLVVGLAGNGLVVAVYAFHKRLRTMTDTFLTHLAVADLLLLLTLPFWAVDAARGWELGEVVCKTVSACYTINFTCCMLLLACISLDRFLALARVQGGHQRGRLHKVFNRRYCWIVCLAVWLTAFMLGLPDLILSEVIWASNRYICIAVYPPPMARGGKAALEIAEVFLGFLLPLQVMVICYGSMARALRDLPTESRGKKWKALRVLLIVVGVFVVTQLPYNVLKLCLSMDSVYSLVTHCGTSKVLEQAAQVTESLALTHCCLNPILYTFVGSSFRQHMVKVAKAFGVKRRRRGRPAEETEMSFNSHCVSQESNSFSI</sequence>
<evidence type="ECO:0000256" key="8">
    <source>
        <dbReference type="ARBA" id="ARBA00023180"/>
    </source>
</evidence>
<gene>
    <name evidence="15" type="ORF">EXN66_Car014473</name>
</gene>